<feature type="transmembrane region" description="Helical" evidence="7">
    <location>
        <begin position="23"/>
        <end position="51"/>
    </location>
</feature>
<evidence type="ECO:0000256" key="5">
    <source>
        <dbReference type="ARBA" id="ARBA00023002"/>
    </source>
</evidence>
<dbReference type="Gene3D" id="1.20.950.20">
    <property type="entry name" value="Transmembrane di-heme cytochromes, Chain C"/>
    <property type="match status" value="1"/>
</dbReference>
<comment type="caution">
    <text evidence="9">The sequence shown here is derived from an EMBL/GenBank/DDBJ whole genome shotgun (WGS) entry which is preliminary data.</text>
</comment>
<dbReference type="GO" id="GO:0005886">
    <property type="term" value="C:plasma membrane"/>
    <property type="evidence" value="ECO:0007669"/>
    <property type="project" value="UniProtKB-SubCell"/>
</dbReference>
<feature type="transmembrane region" description="Helical" evidence="7">
    <location>
        <begin position="199"/>
        <end position="219"/>
    </location>
</feature>
<evidence type="ECO:0000313" key="9">
    <source>
        <dbReference type="EMBL" id="HIH70001.1"/>
    </source>
</evidence>
<reference evidence="9" key="1">
    <citation type="journal article" date="2020" name="bioRxiv">
        <title>A rank-normalized archaeal taxonomy based on genome phylogeny resolves widespread incomplete and uneven classifications.</title>
        <authorList>
            <person name="Rinke C."/>
            <person name="Chuvochina M."/>
            <person name="Mussig A.J."/>
            <person name="Chaumeil P.-A."/>
            <person name="Waite D.W."/>
            <person name="Whitman W.B."/>
            <person name="Parks D.H."/>
            <person name="Hugenholtz P."/>
        </authorList>
    </citation>
    <scope>NUCLEOTIDE SEQUENCE</scope>
    <source>
        <strain evidence="9">UBA12518</strain>
    </source>
</reference>
<feature type="transmembrane region" description="Helical" evidence="7">
    <location>
        <begin position="169"/>
        <end position="187"/>
    </location>
</feature>
<dbReference type="RefSeq" id="WP_157203071.1">
    <property type="nucleotide sequence ID" value="NZ_DUIH01000017.1"/>
</dbReference>
<evidence type="ECO:0000256" key="6">
    <source>
        <dbReference type="ARBA" id="ARBA00023136"/>
    </source>
</evidence>
<dbReference type="InterPro" id="IPR023234">
    <property type="entry name" value="NarG-like_domain"/>
</dbReference>
<evidence type="ECO:0000313" key="10">
    <source>
        <dbReference type="Proteomes" id="UP000600363"/>
    </source>
</evidence>
<keyword evidence="4 7" id="KW-1133">Transmembrane helix</keyword>
<keyword evidence="3 7" id="KW-0812">Transmembrane</keyword>
<evidence type="ECO:0000256" key="7">
    <source>
        <dbReference type="SAM" id="Phobius"/>
    </source>
</evidence>
<dbReference type="EMBL" id="DUIH01000017">
    <property type="protein sequence ID" value="HIH70001.1"/>
    <property type="molecule type" value="Genomic_DNA"/>
</dbReference>
<keyword evidence="5" id="KW-0560">Oxidoreductase</keyword>
<dbReference type="InterPro" id="IPR036197">
    <property type="entry name" value="NarG-like_sf"/>
</dbReference>
<organism evidence="9 10">
    <name type="scientific">Methermicoccus shengliensis</name>
    <dbReference type="NCBI Taxonomy" id="660064"/>
    <lineage>
        <taxon>Archaea</taxon>
        <taxon>Methanobacteriati</taxon>
        <taxon>Methanobacteriota</taxon>
        <taxon>Stenosarchaea group</taxon>
        <taxon>Methanomicrobia</taxon>
        <taxon>Methanosarcinales</taxon>
        <taxon>Methermicoccaceae</taxon>
        <taxon>Methermicoccus</taxon>
    </lineage>
</organism>
<evidence type="ECO:0000256" key="1">
    <source>
        <dbReference type="ARBA" id="ARBA00004651"/>
    </source>
</evidence>
<accession>A0A832RX55</accession>
<keyword evidence="6 7" id="KW-0472">Membrane</keyword>
<feature type="transmembrane region" description="Helical" evidence="7">
    <location>
        <begin position="239"/>
        <end position="258"/>
    </location>
</feature>
<dbReference type="AlphaFoldDB" id="A0A832RX55"/>
<protein>
    <submittedName>
        <fullName evidence="9">Respiratory nitrate reductase subunit gamma</fullName>
    </submittedName>
</protein>
<gene>
    <name evidence="9" type="ORF">HA299_05265</name>
</gene>
<dbReference type="Pfam" id="PF02665">
    <property type="entry name" value="Nitrate_red_gam"/>
    <property type="match status" value="1"/>
</dbReference>
<comment type="subcellular location">
    <subcellularLocation>
        <location evidence="1">Cell membrane</location>
        <topology evidence="1">Multi-pass membrane protein</topology>
    </subcellularLocation>
</comment>
<sequence>MDKIFPRACAIRGGCKGKEEVEVAYYSGLTFGVMMTLSFAFVGIFLVGLYVQLKKYGLGASEYGGPGKNSIIWFIATILRMIFSRRLSVLVKTLVLELGLQTRILRRSPLRWVMHLFIFWGWTMLLVFSLLVFLFEIISLGIEHLGMEPAYYLTSEWWRDAVLAIPNDLFGYMLLIGITIAAVRRIVDAKTRAMTEMYDVVLLGGLIIITLTGFLAEWFRGGALLVGDAFVAFAPSAQAMALFHALISLAFCVALIPFTKYIHIIAAPLVILATPTEEEEREHA</sequence>
<dbReference type="GO" id="GO:0016491">
    <property type="term" value="F:oxidoreductase activity"/>
    <property type="evidence" value="ECO:0007669"/>
    <property type="project" value="UniProtKB-KW"/>
</dbReference>
<keyword evidence="2" id="KW-1003">Cell membrane</keyword>
<evidence type="ECO:0000259" key="8">
    <source>
        <dbReference type="Pfam" id="PF02665"/>
    </source>
</evidence>
<dbReference type="SUPFAM" id="SSF103501">
    <property type="entry name" value="Respiratory nitrate reductase 1 gamma chain"/>
    <property type="match status" value="1"/>
</dbReference>
<feature type="transmembrane region" description="Helical" evidence="7">
    <location>
        <begin position="116"/>
        <end position="142"/>
    </location>
</feature>
<feature type="domain" description="NarG-like" evidence="8">
    <location>
        <begin position="168"/>
        <end position="273"/>
    </location>
</feature>
<name>A0A832RX55_9EURY</name>
<evidence type="ECO:0000256" key="3">
    <source>
        <dbReference type="ARBA" id="ARBA00022692"/>
    </source>
</evidence>
<evidence type="ECO:0000256" key="4">
    <source>
        <dbReference type="ARBA" id="ARBA00022989"/>
    </source>
</evidence>
<evidence type="ECO:0000256" key="2">
    <source>
        <dbReference type="ARBA" id="ARBA00022475"/>
    </source>
</evidence>
<dbReference type="Proteomes" id="UP000600363">
    <property type="component" value="Unassembled WGS sequence"/>
</dbReference>
<proteinExistence type="predicted"/>